<dbReference type="Pfam" id="PF12796">
    <property type="entry name" value="Ank_2"/>
    <property type="match status" value="1"/>
</dbReference>
<dbReference type="EMBL" id="KV921394">
    <property type="protein sequence ID" value="ORE16189.1"/>
    <property type="molecule type" value="Genomic_DNA"/>
</dbReference>
<dbReference type="PANTHER" id="PTHR24126">
    <property type="entry name" value="ANKYRIN REPEAT, PH AND SEC7 DOMAIN CONTAINING PROTEIN SECG-RELATED"/>
    <property type="match status" value="1"/>
</dbReference>
<dbReference type="OMA" id="YAARFCH"/>
<proteinExistence type="predicted"/>
<dbReference type="InterPro" id="IPR036770">
    <property type="entry name" value="Ankyrin_rpt-contain_sf"/>
</dbReference>
<accession>A0A0A1P1D8</accession>
<evidence type="ECO:0000313" key="4">
    <source>
        <dbReference type="EMBL" id="ORE16189.1"/>
    </source>
</evidence>
<sequence>MPTVFSRTFALLNNIKPPPHDHILDSRVIQAGIEIEDGHISIELEAPVTKPDISIWKAAELGDLQALQYYIENTKSIDLATLLNTRDPDTDCTLLHLVLSNARTHRNSILPIIKLLLDHGADATTCNIYNVQAIHMVPLHCPYQPLLCLEALLNHKANPNASDGDGWTPLHYAARFCQPPDEAIELLVSRGADVNRRDSSRKTPLFCLLANGDYPHALDYLIHSAKADITLLGDIVNPTTRQTCSASIVLQAVKYNRIECLSMILRSKTAMAQLKQVITREELQVAHEFIKGHHQMQLILQGLEDSLEKYSDSLLHAPTVKDKRGVLRRPSVMTVIDLLRHRSMGQSDSNKILKKVNQFMRRTKSESTHSNRK</sequence>
<dbReference type="PROSITE" id="PS50297">
    <property type="entry name" value="ANK_REP_REGION"/>
    <property type="match status" value="1"/>
</dbReference>
<feature type="repeat" description="ANK" evidence="3">
    <location>
        <begin position="165"/>
        <end position="199"/>
    </location>
</feature>
<dbReference type="Gene3D" id="1.25.40.20">
    <property type="entry name" value="Ankyrin repeat-containing domain"/>
    <property type="match status" value="2"/>
</dbReference>
<dbReference type="PANTHER" id="PTHR24126:SF14">
    <property type="entry name" value="ANK_REP_REGION DOMAIN-CONTAINING PROTEIN"/>
    <property type="match status" value="1"/>
</dbReference>
<dbReference type="Proteomes" id="UP000242381">
    <property type="component" value="Unassembled WGS sequence"/>
</dbReference>
<gene>
    <name evidence="4" type="ORF">BCV71DRAFT_272228</name>
</gene>
<reference evidence="4 5" key="1">
    <citation type="journal article" date="2016" name="Proc. Natl. Acad. Sci. U.S.A.">
        <title>Lipid metabolic changes in an early divergent fungus govern the establishment of a mutualistic symbiosis with endobacteria.</title>
        <authorList>
            <person name="Lastovetsky O.A."/>
            <person name="Gaspar M.L."/>
            <person name="Mondo S.J."/>
            <person name="LaButti K.M."/>
            <person name="Sandor L."/>
            <person name="Grigoriev I.V."/>
            <person name="Henry S.A."/>
            <person name="Pawlowska T.E."/>
        </authorList>
    </citation>
    <scope>NUCLEOTIDE SEQUENCE [LARGE SCALE GENOMIC DNA]</scope>
    <source>
        <strain evidence="4 5">ATCC 11559</strain>
    </source>
</reference>
<keyword evidence="2 3" id="KW-0040">ANK repeat</keyword>
<dbReference type="VEuPathDB" id="FungiDB:BCV72DRAFT_294880"/>
<evidence type="ECO:0000256" key="2">
    <source>
        <dbReference type="ARBA" id="ARBA00023043"/>
    </source>
</evidence>
<dbReference type="AlphaFoldDB" id="A0A0A1P1D8"/>
<keyword evidence="1" id="KW-0677">Repeat</keyword>
<dbReference type="SUPFAM" id="SSF48403">
    <property type="entry name" value="Ankyrin repeat"/>
    <property type="match status" value="1"/>
</dbReference>
<evidence type="ECO:0000313" key="5">
    <source>
        <dbReference type="Proteomes" id="UP000242381"/>
    </source>
</evidence>
<dbReference type="SMART" id="SM00248">
    <property type="entry name" value="ANK"/>
    <property type="match status" value="5"/>
</dbReference>
<protein>
    <submittedName>
        <fullName evidence="4">Ankyrin</fullName>
    </submittedName>
</protein>
<organism evidence="4 5">
    <name type="scientific">Rhizopus microsporus</name>
    <dbReference type="NCBI Taxonomy" id="58291"/>
    <lineage>
        <taxon>Eukaryota</taxon>
        <taxon>Fungi</taxon>
        <taxon>Fungi incertae sedis</taxon>
        <taxon>Mucoromycota</taxon>
        <taxon>Mucoromycotina</taxon>
        <taxon>Mucoromycetes</taxon>
        <taxon>Mucorales</taxon>
        <taxon>Mucorineae</taxon>
        <taxon>Rhizopodaceae</taxon>
        <taxon>Rhizopus</taxon>
    </lineage>
</organism>
<name>A0A0A1P1D8_RHIZD</name>
<evidence type="ECO:0000256" key="3">
    <source>
        <dbReference type="PROSITE-ProRule" id="PRU00023"/>
    </source>
</evidence>
<dbReference type="InterPro" id="IPR002110">
    <property type="entry name" value="Ankyrin_rpt"/>
</dbReference>
<dbReference type="PROSITE" id="PS50088">
    <property type="entry name" value="ANK_REPEAT"/>
    <property type="match status" value="1"/>
</dbReference>
<evidence type="ECO:0000256" key="1">
    <source>
        <dbReference type="ARBA" id="ARBA00022737"/>
    </source>
</evidence>